<dbReference type="InterPro" id="IPR023214">
    <property type="entry name" value="HAD_sf"/>
</dbReference>
<dbReference type="Pfam" id="PF02358">
    <property type="entry name" value="Trehalose_PPase"/>
    <property type="match status" value="1"/>
</dbReference>
<dbReference type="GO" id="GO:0034605">
    <property type="term" value="P:cellular response to heat"/>
    <property type="evidence" value="ECO:0007669"/>
    <property type="project" value="TreeGrafter"/>
</dbReference>
<gene>
    <name evidence="4" type="ORF">FN846DRAFT_900332</name>
</gene>
<evidence type="ECO:0000256" key="1">
    <source>
        <dbReference type="ARBA" id="ARBA00005409"/>
    </source>
</evidence>
<dbReference type="InterPro" id="IPR006379">
    <property type="entry name" value="HAD-SF_hydro_IIB"/>
</dbReference>
<feature type="compositionally biased region" description="Polar residues" evidence="3">
    <location>
        <begin position="152"/>
        <end position="164"/>
    </location>
</feature>
<dbReference type="OrthoDB" id="755951at2759"/>
<comment type="caution">
    <text evidence="4">The sequence shown here is derived from an EMBL/GenBank/DDBJ whole genome shotgun (WGS) entry which is preliminary data.</text>
</comment>
<keyword evidence="4" id="KW-0808">Transferase</keyword>
<sequence length="937" mass="104929">MTVPDPVATAALGSKPIHPSPLAQSSSAAASSPVLLAPSEVDPKLKLSGNIVSATCLTPFMIGYRRKQKDSDERESGSPAWELTPRRGSAALYDTLKHLASKESGWNHTVVGWTGEITEMSNKAPAPAGQHMQNPRIAQVGNPPPAMGSPLGQPSPSTTRTKSYLNPPPVPVFNGTYNRMTMVGDYSRDRLEEEQIPRVDKKEREELQVVLNRCAKDAGWNNVRAVWVGDEEDGGFTLTGQNRWMKYAEKVLWPTFHYIIPQTFPRVEGSALQEKDWWRDYLKFNNAYADEIMKTYTPGDIIWIHEYHLLMLPEILRQRIGRDARIGLFVHAPWPSSEIFRILSRRKQLLSGMLAANMIAFQSETYKEHFVSCCKRILESKESLDADGKCTGVETYGTHCAVHALPIGIDYQKVSAAIKHPGVDENVAKIKNGYGDRKIIVGRDRLDSVRGVLQKLRAFERFLENNPQWIDKVVLIQITSPSSLKESQAIELKVSELVSKINGRFGSLHYTPVQHYPQYLQPQEYFALLRVASLGLITSVRDGMNAASLEYIIAQEDTHGPVILSEFTGSAESLPDAIIVNPTNTAQVAEEINKCLEMSDEEKKAHHKRLYDHVTANTSQAWNGKFLSLLFDELVHDASHPITPLLDSKRLLKTYKESKERIFMFDYDGTLTPIVTDPEMAIPADRVVRTLKRLAQDPGNRVWIISGRDQAFLSNWLGHIEELGLSAEHGCFLRHPGQTEWENLAETMDLGWQKIVGEIFQRYTEKTSGSFIERKNVAVTWHYRRAELGLGEHMAALCRSEMEEALKDWPVEVMEGKANLEVRPQALNKGEIVRTLVKAMRQENGKGVGFVFCAGDDRTDEDMFRVLNELNADGKDNGAGELGEVFSVTVGPSSKVTEAKWHLLEPQYVVDAVGLCVGIVDPKDKDIVKGVKEEGQL</sequence>
<dbReference type="GO" id="GO:0005829">
    <property type="term" value="C:cytosol"/>
    <property type="evidence" value="ECO:0007669"/>
    <property type="project" value="TreeGrafter"/>
</dbReference>
<comment type="similarity">
    <text evidence="1">In the N-terminal section; belongs to the glycosyltransferase 20 family.</text>
</comment>
<dbReference type="CDD" id="cd03788">
    <property type="entry name" value="GT20_TPS"/>
    <property type="match status" value="1"/>
</dbReference>
<dbReference type="Proteomes" id="UP000326924">
    <property type="component" value="Unassembled WGS sequence"/>
</dbReference>
<evidence type="ECO:0000256" key="3">
    <source>
        <dbReference type="SAM" id="MobiDB-lite"/>
    </source>
</evidence>
<organism evidence="4 5">
    <name type="scientific">Sphaerosporella brunnea</name>
    <dbReference type="NCBI Taxonomy" id="1250544"/>
    <lineage>
        <taxon>Eukaryota</taxon>
        <taxon>Fungi</taxon>
        <taxon>Dikarya</taxon>
        <taxon>Ascomycota</taxon>
        <taxon>Pezizomycotina</taxon>
        <taxon>Pezizomycetes</taxon>
        <taxon>Pezizales</taxon>
        <taxon>Pyronemataceae</taxon>
        <taxon>Sphaerosporella</taxon>
    </lineage>
</organism>
<dbReference type="Pfam" id="PF00982">
    <property type="entry name" value="Glyco_transf_20"/>
    <property type="match status" value="1"/>
</dbReference>
<dbReference type="GO" id="GO:0031505">
    <property type="term" value="P:fungal-type cell wall organization"/>
    <property type="evidence" value="ECO:0007669"/>
    <property type="project" value="TreeGrafter"/>
</dbReference>
<accession>A0A5J5ENA5</accession>
<dbReference type="GO" id="GO:0005946">
    <property type="term" value="C:alpha,alpha-trehalose-phosphate synthase complex (UDP-forming)"/>
    <property type="evidence" value="ECO:0007669"/>
    <property type="project" value="TreeGrafter"/>
</dbReference>
<dbReference type="GO" id="GO:0004805">
    <property type="term" value="F:trehalose-phosphatase activity"/>
    <property type="evidence" value="ECO:0007669"/>
    <property type="project" value="TreeGrafter"/>
</dbReference>
<dbReference type="SUPFAM" id="SSF53756">
    <property type="entry name" value="UDP-Glycosyltransferase/glycogen phosphorylase"/>
    <property type="match status" value="1"/>
</dbReference>
<dbReference type="FunFam" id="3.40.50.1000:FF:000052">
    <property type="entry name" value="Alpha,alpha-trehalose-phosphate synthase [UDP-forming] 6"/>
    <property type="match status" value="1"/>
</dbReference>
<dbReference type="Gene3D" id="3.40.50.1000">
    <property type="entry name" value="HAD superfamily/HAD-like"/>
    <property type="match status" value="1"/>
</dbReference>
<dbReference type="GO" id="GO:0003825">
    <property type="term" value="F:alpha,alpha-trehalose-phosphate synthase (UDP-forming) activity"/>
    <property type="evidence" value="ECO:0007669"/>
    <property type="project" value="TreeGrafter"/>
</dbReference>
<dbReference type="InParanoid" id="A0A5J5ENA5"/>
<reference evidence="4 5" key="1">
    <citation type="submission" date="2019-09" db="EMBL/GenBank/DDBJ databases">
        <title>Draft genome of the ectomycorrhizal ascomycete Sphaerosporella brunnea.</title>
        <authorList>
            <consortium name="DOE Joint Genome Institute"/>
            <person name="Benucci G.M."/>
            <person name="Marozzi G."/>
            <person name="Antonielli L."/>
            <person name="Sanchez S."/>
            <person name="Marco P."/>
            <person name="Wang X."/>
            <person name="Falini L.B."/>
            <person name="Barry K."/>
            <person name="Haridas S."/>
            <person name="Lipzen A."/>
            <person name="Labutti K."/>
            <person name="Grigoriev I.V."/>
            <person name="Murat C."/>
            <person name="Martin F."/>
            <person name="Albertini E."/>
            <person name="Donnini D."/>
            <person name="Bonito G."/>
        </authorList>
    </citation>
    <scope>NUCLEOTIDE SEQUENCE [LARGE SCALE GENOMIC DNA]</scope>
    <source>
        <strain evidence="4 5">Sb_GMNB300</strain>
    </source>
</reference>
<dbReference type="AlphaFoldDB" id="A0A5J5ENA5"/>
<dbReference type="CDD" id="cd01627">
    <property type="entry name" value="HAD_TPP"/>
    <property type="match status" value="1"/>
</dbReference>
<comment type="similarity">
    <text evidence="2">In the C-terminal section; belongs to the trehalose phosphatase family.</text>
</comment>
<dbReference type="NCBIfam" id="TIGR00685">
    <property type="entry name" value="T6PP"/>
    <property type="match status" value="1"/>
</dbReference>
<evidence type="ECO:0000313" key="5">
    <source>
        <dbReference type="Proteomes" id="UP000326924"/>
    </source>
</evidence>
<dbReference type="InterPro" id="IPR001830">
    <property type="entry name" value="Glyco_trans_20"/>
</dbReference>
<evidence type="ECO:0000256" key="2">
    <source>
        <dbReference type="ARBA" id="ARBA00006330"/>
    </source>
</evidence>
<dbReference type="Gene3D" id="3.30.70.1020">
    <property type="entry name" value="Trehalose-6-phosphate phosphatase related protein, domain 2"/>
    <property type="match status" value="1"/>
</dbReference>
<keyword evidence="5" id="KW-1185">Reference proteome</keyword>
<name>A0A5J5ENA5_9PEZI</name>
<dbReference type="PANTHER" id="PTHR10788">
    <property type="entry name" value="TREHALOSE-6-PHOSPHATE SYNTHASE"/>
    <property type="match status" value="1"/>
</dbReference>
<dbReference type="FunFam" id="3.40.50.2000:FF:000036">
    <property type="entry name" value="Alpha,alpha-trehalose-phosphate synthase subunit Tps2"/>
    <property type="match status" value="1"/>
</dbReference>
<protein>
    <submittedName>
        <fullName evidence="4">Glycosyltransferase family 20-domain-containing protein</fullName>
    </submittedName>
</protein>
<dbReference type="GO" id="GO:0005992">
    <property type="term" value="P:trehalose biosynthetic process"/>
    <property type="evidence" value="ECO:0007669"/>
    <property type="project" value="InterPro"/>
</dbReference>
<dbReference type="FunCoup" id="A0A5J5ENA5">
    <property type="interactions" value="202"/>
</dbReference>
<dbReference type="PANTHER" id="PTHR10788:SF123">
    <property type="entry name" value="TREHALOSE-PHOSPHATASE"/>
    <property type="match status" value="1"/>
</dbReference>
<feature type="region of interest" description="Disordered" evidence="3">
    <location>
        <begin position="1"/>
        <end position="25"/>
    </location>
</feature>
<feature type="region of interest" description="Disordered" evidence="3">
    <location>
        <begin position="136"/>
        <end position="170"/>
    </location>
</feature>
<dbReference type="NCBIfam" id="TIGR01484">
    <property type="entry name" value="HAD-SF-IIB"/>
    <property type="match status" value="1"/>
</dbReference>
<dbReference type="SUPFAM" id="SSF56784">
    <property type="entry name" value="HAD-like"/>
    <property type="match status" value="1"/>
</dbReference>
<dbReference type="InterPro" id="IPR036412">
    <property type="entry name" value="HAD-like_sf"/>
</dbReference>
<dbReference type="EMBL" id="VXIS01000223">
    <property type="protein sequence ID" value="KAA8896208.1"/>
    <property type="molecule type" value="Genomic_DNA"/>
</dbReference>
<proteinExistence type="inferred from homology"/>
<evidence type="ECO:0000313" key="4">
    <source>
        <dbReference type="EMBL" id="KAA8896208.1"/>
    </source>
</evidence>
<dbReference type="InterPro" id="IPR003337">
    <property type="entry name" value="Trehalose_PPase"/>
</dbReference>
<dbReference type="Gene3D" id="3.40.50.2000">
    <property type="entry name" value="Glycogen Phosphorylase B"/>
    <property type="match status" value="2"/>
</dbReference>